<organism evidence="1 2">
    <name type="scientific">Saccharolobus shibatae (strain ATCC 51178 / DSM 5389 / JCM 8931 / NBRC 15437 / B12)</name>
    <name type="common">Sulfolobus shibatae</name>
    <dbReference type="NCBI Taxonomy" id="523848"/>
    <lineage>
        <taxon>Archaea</taxon>
        <taxon>Thermoproteota</taxon>
        <taxon>Thermoprotei</taxon>
        <taxon>Sulfolobales</taxon>
        <taxon>Sulfolobaceae</taxon>
        <taxon>Saccharolobus</taxon>
    </lineage>
</organism>
<proteinExistence type="predicted"/>
<accession>A0A8F5GTF3</accession>
<evidence type="ECO:0000313" key="1">
    <source>
        <dbReference type="EMBL" id="QXJ28888.1"/>
    </source>
</evidence>
<sequence>MKIPYIDPCRFYKKRPFNTDDILRDGLEDVIKEAVNVFFNG</sequence>
<dbReference type="KEGG" id="sshi:J5U23_01757"/>
<name>A0A8F5GTF3_SACSH</name>
<reference evidence="1" key="1">
    <citation type="journal article" date="2021" name="Environ. Microbiol.">
        <title>New insights into the diversity and evolution of the archaeal mobilome from three complete genomes of Saccharolobus shibatae.</title>
        <authorList>
            <person name="Medvedeva S."/>
            <person name="Brandt D."/>
            <person name="Cvirkaite-Krupovic V."/>
            <person name="Liu Y."/>
            <person name="Severinov K."/>
            <person name="Ishino S."/>
            <person name="Ishino Y."/>
            <person name="Prangishvili D."/>
            <person name="Kalinowski J."/>
            <person name="Krupovic M."/>
        </authorList>
    </citation>
    <scope>NUCLEOTIDE SEQUENCE</scope>
    <source>
        <strain evidence="1">B12</strain>
    </source>
</reference>
<gene>
    <name evidence="1" type="ORF">J5U23_01757</name>
</gene>
<evidence type="ECO:0000313" key="2">
    <source>
        <dbReference type="Proteomes" id="UP000694018"/>
    </source>
</evidence>
<dbReference type="EMBL" id="CP077717">
    <property type="protein sequence ID" value="QXJ28888.1"/>
    <property type="molecule type" value="Genomic_DNA"/>
</dbReference>
<dbReference type="AlphaFoldDB" id="A0A8F5GTF3"/>
<protein>
    <submittedName>
        <fullName evidence="1">Uncharacterized protein</fullName>
    </submittedName>
</protein>
<dbReference type="Proteomes" id="UP000694018">
    <property type="component" value="Chromosome"/>
</dbReference>